<evidence type="ECO:0000256" key="14">
    <source>
        <dbReference type="SAM" id="Phobius"/>
    </source>
</evidence>
<evidence type="ECO:0000256" key="10">
    <source>
        <dbReference type="ARBA" id="ARBA00022840"/>
    </source>
</evidence>
<dbReference type="InterPro" id="IPR004358">
    <property type="entry name" value="Sig_transdc_His_kin-like_C"/>
</dbReference>
<dbReference type="InterPro" id="IPR050398">
    <property type="entry name" value="HssS/ArlS-like"/>
</dbReference>
<evidence type="ECO:0000259" key="15">
    <source>
        <dbReference type="PROSITE" id="PS50109"/>
    </source>
</evidence>
<gene>
    <name evidence="17" type="ORF">SAMN03080599_00630</name>
</gene>
<dbReference type="InterPro" id="IPR036890">
    <property type="entry name" value="HATPase_C_sf"/>
</dbReference>
<dbReference type="SUPFAM" id="SSF55874">
    <property type="entry name" value="ATPase domain of HSP90 chaperone/DNA topoisomerase II/histidine kinase"/>
    <property type="match status" value="1"/>
</dbReference>
<dbReference type="GO" id="GO:0005886">
    <property type="term" value="C:plasma membrane"/>
    <property type="evidence" value="ECO:0007669"/>
    <property type="project" value="UniProtKB-SubCell"/>
</dbReference>
<dbReference type="EMBL" id="FMWL01000002">
    <property type="protein sequence ID" value="SCZ77184.1"/>
    <property type="molecule type" value="Genomic_DNA"/>
</dbReference>
<dbReference type="PANTHER" id="PTHR45528">
    <property type="entry name" value="SENSOR HISTIDINE KINASE CPXA"/>
    <property type="match status" value="1"/>
</dbReference>
<comment type="catalytic activity">
    <reaction evidence="1">
        <text>ATP + protein L-histidine = ADP + protein N-phospho-L-histidine.</text>
        <dbReference type="EC" id="2.7.13.3"/>
    </reaction>
</comment>
<dbReference type="GO" id="GO:0000155">
    <property type="term" value="F:phosphorelay sensor kinase activity"/>
    <property type="evidence" value="ECO:0007669"/>
    <property type="project" value="InterPro"/>
</dbReference>
<keyword evidence="8" id="KW-0547">Nucleotide-binding</keyword>
<evidence type="ECO:0000256" key="7">
    <source>
        <dbReference type="ARBA" id="ARBA00022692"/>
    </source>
</evidence>
<dbReference type="AlphaFoldDB" id="A0A1G5RSW4"/>
<evidence type="ECO:0000259" key="16">
    <source>
        <dbReference type="PROSITE" id="PS50885"/>
    </source>
</evidence>
<evidence type="ECO:0000256" key="9">
    <source>
        <dbReference type="ARBA" id="ARBA00022777"/>
    </source>
</evidence>
<evidence type="ECO:0000256" key="2">
    <source>
        <dbReference type="ARBA" id="ARBA00004651"/>
    </source>
</evidence>
<dbReference type="InterPro" id="IPR036097">
    <property type="entry name" value="HisK_dim/P_sf"/>
</dbReference>
<dbReference type="Gene3D" id="3.30.565.10">
    <property type="entry name" value="Histidine kinase-like ATPase, C-terminal domain"/>
    <property type="match status" value="1"/>
</dbReference>
<comment type="subcellular location">
    <subcellularLocation>
        <location evidence="2">Cell membrane</location>
        <topology evidence="2">Multi-pass membrane protein</topology>
    </subcellularLocation>
</comment>
<dbReference type="InterPro" id="IPR003661">
    <property type="entry name" value="HisK_dim/P_dom"/>
</dbReference>
<feature type="transmembrane region" description="Helical" evidence="14">
    <location>
        <begin position="141"/>
        <end position="164"/>
    </location>
</feature>
<dbReference type="STRING" id="1120920.SAMN03080599_00630"/>
<sequence>MRTSYIRDRNLSLLTQVNILSNQITPNYYGIEMENTRTYLQDLIKNYSLDINARILLLDNTGKVLIDSYDAMADRDFSTLTEVQSAIQGYDSNQVYKLPSGENVMYVGVPISDRNEVMGVLLASSSIDELLENVSLMLRRVALLSGLGLLFTGMVAFLFAQVIASPIEKMIQLVRSFSRGDFGVTIKIGANDEIGQLAESFNDMAAKISQVDEQRKKFVSNVSHELRTPLTSMKIISETLLHEPSWDEGVYREFLQDIDGEVTRLNHIVESLLYLVDLEREELVLETQITYLNYVVHNVVRRLKPIADQKSIRIEVHERDKIQFYLDQGKIQQCLINLVSNAIKYTPEHGEVVISIYRELGDACVAIMDTGIGIPEKDLTQIFDRFYRVDRARARATGGSGLGLSIARQIVTLHGGDIQVSSTLNKGSTFIVRLPIRQQGVGG</sequence>
<dbReference type="InterPro" id="IPR003660">
    <property type="entry name" value="HAMP_dom"/>
</dbReference>
<evidence type="ECO:0000313" key="17">
    <source>
        <dbReference type="EMBL" id="SCZ77184.1"/>
    </source>
</evidence>
<dbReference type="CDD" id="cd16922">
    <property type="entry name" value="HATPase_EvgS-ArcB-TorS-like"/>
    <property type="match status" value="1"/>
</dbReference>
<dbReference type="Gene3D" id="6.10.340.10">
    <property type="match status" value="1"/>
</dbReference>
<feature type="domain" description="HAMP" evidence="16">
    <location>
        <begin position="161"/>
        <end position="213"/>
    </location>
</feature>
<dbReference type="Pfam" id="PF00512">
    <property type="entry name" value="HisKA"/>
    <property type="match status" value="1"/>
</dbReference>
<keyword evidence="5" id="KW-0597">Phosphoprotein</keyword>
<evidence type="ECO:0000256" key="12">
    <source>
        <dbReference type="ARBA" id="ARBA00023012"/>
    </source>
</evidence>
<name>A0A1G5RSW4_9FIRM</name>
<evidence type="ECO:0000256" key="13">
    <source>
        <dbReference type="ARBA" id="ARBA00023136"/>
    </source>
</evidence>
<reference evidence="17 18" key="1">
    <citation type="submission" date="2016-10" db="EMBL/GenBank/DDBJ databases">
        <authorList>
            <person name="de Groot N.N."/>
        </authorList>
    </citation>
    <scope>NUCLEOTIDE SEQUENCE [LARGE SCALE GENOMIC DNA]</scope>
    <source>
        <strain evidence="17 18">DSM 2784</strain>
    </source>
</reference>
<keyword evidence="18" id="KW-1185">Reference proteome</keyword>
<keyword evidence="7 14" id="KW-0812">Transmembrane</keyword>
<evidence type="ECO:0000256" key="6">
    <source>
        <dbReference type="ARBA" id="ARBA00022679"/>
    </source>
</evidence>
<keyword evidence="12" id="KW-0902">Two-component regulatory system</keyword>
<evidence type="ECO:0000256" key="5">
    <source>
        <dbReference type="ARBA" id="ARBA00022553"/>
    </source>
</evidence>
<dbReference type="CDD" id="cd00082">
    <property type="entry name" value="HisKA"/>
    <property type="match status" value="1"/>
</dbReference>
<evidence type="ECO:0000256" key="3">
    <source>
        <dbReference type="ARBA" id="ARBA00012438"/>
    </source>
</evidence>
<dbReference type="Gene3D" id="3.30.450.20">
    <property type="entry name" value="PAS domain"/>
    <property type="match status" value="1"/>
</dbReference>
<organism evidence="17 18">
    <name type="scientific">Acidaminobacter hydrogenoformans DSM 2784</name>
    <dbReference type="NCBI Taxonomy" id="1120920"/>
    <lineage>
        <taxon>Bacteria</taxon>
        <taxon>Bacillati</taxon>
        <taxon>Bacillota</taxon>
        <taxon>Clostridia</taxon>
        <taxon>Peptostreptococcales</taxon>
        <taxon>Acidaminobacteraceae</taxon>
        <taxon>Acidaminobacter</taxon>
    </lineage>
</organism>
<keyword evidence="13 14" id="KW-0472">Membrane</keyword>
<keyword evidence="10" id="KW-0067">ATP-binding</keyword>
<evidence type="ECO:0000256" key="8">
    <source>
        <dbReference type="ARBA" id="ARBA00022741"/>
    </source>
</evidence>
<dbReference type="FunFam" id="3.30.565.10:FF:000006">
    <property type="entry name" value="Sensor histidine kinase WalK"/>
    <property type="match status" value="1"/>
</dbReference>
<dbReference type="SUPFAM" id="SSF158472">
    <property type="entry name" value="HAMP domain-like"/>
    <property type="match status" value="1"/>
</dbReference>
<dbReference type="SMART" id="SM00388">
    <property type="entry name" value="HisKA"/>
    <property type="match status" value="1"/>
</dbReference>
<evidence type="ECO:0000313" key="18">
    <source>
        <dbReference type="Proteomes" id="UP000199208"/>
    </source>
</evidence>
<dbReference type="PRINTS" id="PR00344">
    <property type="entry name" value="BCTRLSENSOR"/>
</dbReference>
<dbReference type="PROSITE" id="PS50109">
    <property type="entry name" value="HIS_KIN"/>
    <property type="match status" value="1"/>
</dbReference>
<feature type="domain" description="Histidine kinase" evidence="15">
    <location>
        <begin position="221"/>
        <end position="438"/>
    </location>
</feature>
<keyword evidence="11 14" id="KW-1133">Transmembrane helix</keyword>
<proteinExistence type="predicted"/>
<accession>A0A1G5RSW4</accession>
<dbReference type="SMART" id="SM00304">
    <property type="entry name" value="HAMP"/>
    <property type="match status" value="1"/>
</dbReference>
<protein>
    <recommendedName>
        <fullName evidence="3">histidine kinase</fullName>
        <ecNumber evidence="3">2.7.13.3</ecNumber>
    </recommendedName>
</protein>
<dbReference type="InterPro" id="IPR005467">
    <property type="entry name" value="His_kinase_dom"/>
</dbReference>
<dbReference type="SMART" id="SM00387">
    <property type="entry name" value="HATPase_c"/>
    <property type="match status" value="1"/>
</dbReference>
<dbReference type="SUPFAM" id="SSF47384">
    <property type="entry name" value="Homodimeric domain of signal transducing histidine kinase"/>
    <property type="match status" value="1"/>
</dbReference>
<dbReference type="Proteomes" id="UP000199208">
    <property type="component" value="Unassembled WGS sequence"/>
</dbReference>
<dbReference type="FunFam" id="1.10.287.130:FF:000001">
    <property type="entry name" value="Two-component sensor histidine kinase"/>
    <property type="match status" value="1"/>
</dbReference>
<dbReference type="GO" id="GO:0005524">
    <property type="term" value="F:ATP binding"/>
    <property type="evidence" value="ECO:0007669"/>
    <property type="project" value="UniProtKB-KW"/>
</dbReference>
<keyword evidence="9 17" id="KW-0418">Kinase</keyword>
<dbReference type="Pfam" id="PF00672">
    <property type="entry name" value="HAMP"/>
    <property type="match status" value="1"/>
</dbReference>
<dbReference type="EC" id="2.7.13.3" evidence="3"/>
<dbReference type="PROSITE" id="PS50885">
    <property type="entry name" value="HAMP"/>
    <property type="match status" value="1"/>
</dbReference>
<keyword evidence="4" id="KW-1003">Cell membrane</keyword>
<dbReference type="InterPro" id="IPR003594">
    <property type="entry name" value="HATPase_dom"/>
</dbReference>
<evidence type="ECO:0000256" key="11">
    <source>
        <dbReference type="ARBA" id="ARBA00022989"/>
    </source>
</evidence>
<dbReference type="CDD" id="cd06225">
    <property type="entry name" value="HAMP"/>
    <property type="match status" value="1"/>
</dbReference>
<evidence type="ECO:0000256" key="4">
    <source>
        <dbReference type="ARBA" id="ARBA00022475"/>
    </source>
</evidence>
<evidence type="ECO:0000256" key="1">
    <source>
        <dbReference type="ARBA" id="ARBA00000085"/>
    </source>
</evidence>
<keyword evidence="6" id="KW-0808">Transferase</keyword>
<dbReference type="PANTHER" id="PTHR45528:SF1">
    <property type="entry name" value="SENSOR HISTIDINE KINASE CPXA"/>
    <property type="match status" value="1"/>
</dbReference>
<dbReference type="Gene3D" id="1.10.287.130">
    <property type="match status" value="1"/>
</dbReference>
<dbReference type="Pfam" id="PF02518">
    <property type="entry name" value="HATPase_c"/>
    <property type="match status" value="1"/>
</dbReference>